<proteinExistence type="predicted"/>
<organism evidence="1 2">
    <name type="scientific">Rhynchosporium graminicola</name>
    <dbReference type="NCBI Taxonomy" id="2792576"/>
    <lineage>
        <taxon>Eukaryota</taxon>
        <taxon>Fungi</taxon>
        <taxon>Dikarya</taxon>
        <taxon>Ascomycota</taxon>
        <taxon>Pezizomycotina</taxon>
        <taxon>Leotiomycetes</taxon>
        <taxon>Helotiales</taxon>
        <taxon>Ploettnerulaceae</taxon>
        <taxon>Rhynchosporium</taxon>
    </lineage>
</organism>
<keyword evidence="2" id="KW-1185">Reference proteome</keyword>
<reference evidence="2" key="1">
    <citation type="submission" date="2016-03" db="EMBL/GenBank/DDBJ databases">
        <authorList>
            <person name="Ploux O."/>
        </authorList>
    </citation>
    <scope>NUCLEOTIDE SEQUENCE [LARGE SCALE GENOMIC DNA]</scope>
    <source>
        <strain evidence="2">UK7</strain>
    </source>
</reference>
<name>A0A1E1KPH2_9HELO</name>
<comment type="caution">
    <text evidence="1">The sequence shown here is derived from an EMBL/GenBank/DDBJ whole genome shotgun (WGS) entry which is preliminary data.</text>
</comment>
<gene>
    <name evidence="1" type="ORF">RCO7_14563</name>
</gene>
<protein>
    <submittedName>
        <fullName evidence="1">Uncharacterized protein</fullName>
    </submittedName>
</protein>
<dbReference type="EMBL" id="FJUW01000018">
    <property type="protein sequence ID" value="CZS99891.1"/>
    <property type="molecule type" value="Genomic_DNA"/>
</dbReference>
<evidence type="ECO:0000313" key="1">
    <source>
        <dbReference type="EMBL" id="CZS99891.1"/>
    </source>
</evidence>
<dbReference type="InParanoid" id="A0A1E1KPH2"/>
<accession>A0A1E1KPH2</accession>
<sequence>MAGADPISGVVGPMSTSLEGKRSRVWKLHAATIEKSGKPWLPLTKWVIKENPYIKIPSQKLSYWQEERETYQKKVSGKDDIAQDALKQMSEVDEEHWKLYDPAEFDENTVSLQVV</sequence>
<dbReference type="AlphaFoldDB" id="A0A1E1KPH2"/>
<dbReference type="Proteomes" id="UP000178129">
    <property type="component" value="Unassembled WGS sequence"/>
</dbReference>
<evidence type="ECO:0000313" key="2">
    <source>
        <dbReference type="Proteomes" id="UP000178129"/>
    </source>
</evidence>